<reference evidence="5 6" key="1">
    <citation type="submission" date="2012-12" db="EMBL/GenBank/DDBJ databases">
        <title>Genome assembly of Marinobacter sp. AK21.</title>
        <authorList>
            <person name="Khatri I."/>
            <person name="Kumar R."/>
            <person name="Vaidya B."/>
            <person name="Subramanian S."/>
            <person name="Pinnaka A."/>
        </authorList>
    </citation>
    <scope>NUCLEOTIDE SEQUENCE [LARGE SCALE GENOMIC DNA]</scope>
    <source>
        <strain evidence="5 6">AK21</strain>
    </source>
</reference>
<evidence type="ECO:0000256" key="1">
    <source>
        <dbReference type="ARBA" id="ARBA00023002"/>
    </source>
</evidence>
<evidence type="ECO:0000259" key="3">
    <source>
        <dbReference type="Pfam" id="PF21074"/>
    </source>
</evidence>
<dbReference type="Proteomes" id="UP000035057">
    <property type="component" value="Unassembled WGS sequence"/>
</dbReference>
<accession>A0A072N2C8</accession>
<evidence type="ECO:0000259" key="4">
    <source>
        <dbReference type="Pfam" id="PF21077"/>
    </source>
</evidence>
<dbReference type="Gene3D" id="3.40.50.720">
    <property type="entry name" value="NAD(P)-binding Rossmann-like Domain"/>
    <property type="match status" value="1"/>
</dbReference>
<dbReference type="SUPFAM" id="SSF53223">
    <property type="entry name" value="Aminoacid dehydrogenase-like, N-terminal domain"/>
    <property type="match status" value="1"/>
</dbReference>
<feature type="domain" description="NAD-specific glutamate dehydrogenase C-terminal" evidence="3">
    <location>
        <begin position="823"/>
        <end position="1164"/>
    </location>
</feature>
<dbReference type="SUPFAM" id="SSF51735">
    <property type="entry name" value="NAD(P)-binding Rossmann-fold domains"/>
    <property type="match status" value="1"/>
</dbReference>
<evidence type="ECO:0000313" key="6">
    <source>
        <dbReference type="Proteomes" id="UP000035057"/>
    </source>
</evidence>
<dbReference type="GO" id="GO:0006538">
    <property type="term" value="P:L-glutamate catabolic process"/>
    <property type="evidence" value="ECO:0007669"/>
    <property type="project" value="InterPro"/>
</dbReference>
<dbReference type="AlphaFoldDB" id="A0A072N2C8"/>
<keyword evidence="6" id="KW-1185">Reference proteome</keyword>
<dbReference type="RefSeq" id="WP_051669007.1">
    <property type="nucleotide sequence ID" value="NZ_ANIE01000005.1"/>
</dbReference>
<dbReference type="EMBL" id="ANIE01000005">
    <property type="protein sequence ID" value="KEF31377.1"/>
    <property type="molecule type" value="Genomic_DNA"/>
</dbReference>
<protein>
    <submittedName>
        <fullName evidence="5">NAD-specific glutamate dehydrogenase, large form</fullName>
    </submittedName>
</protein>
<dbReference type="Pfam" id="PF21078">
    <property type="entry name" value="GDH_HM3"/>
    <property type="match status" value="1"/>
</dbReference>
<dbReference type="PANTHER" id="PTHR43403">
    <property type="entry name" value="NAD-SPECIFIC GLUTAMATE DEHYDROGENASE"/>
    <property type="match status" value="1"/>
</dbReference>
<comment type="caution">
    <text evidence="5">The sequence shown here is derived from an EMBL/GenBank/DDBJ whole genome shotgun (WGS) entry which is preliminary data.</text>
</comment>
<evidence type="ECO:0000313" key="5">
    <source>
        <dbReference type="EMBL" id="KEF31377.1"/>
    </source>
</evidence>
<dbReference type="PANTHER" id="PTHR43403:SF1">
    <property type="entry name" value="NAD-SPECIFIC GLUTAMATE DEHYDROGENASE"/>
    <property type="match status" value="1"/>
</dbReference>
<dbReference type="Pfam" id="PF21079">
    <property type="entry name" value="GDH_HM2"/>
    <property type="match status" value="1"/>
</dbReference>
<dbReference type="Pfam" id="PF05088">
    <property type="entry name" value="Bac_GDH_CD"/>
    <property type="match status" value="1"/>
</dbReference>
<feature type="domain" description="NAD-glutamate dehydrogenase catalytic" evidence="2">
    <location>
        <begin position="284"/>
        <end position="777"/>
    </location>
</feature>
<sequence length="1171" mass="130428">MTDSRPIQQQSLLEQLADALEHNNIETDESLDLRKVVASMMEESRCWDDDLHTRLVEELGVAQGGRTAQMFSGSFPSSYRARFPVTEALHDIQQIQSIAVASDVPMYFYQAKDAKPGELYFKLYSQGRPVILSDVIPILENLGMRVVGEHPYRITRRDGEQFGVSDFTVTFQSRGSDEDIGAYVALIQEAFREIWNGFAESDEFNQLVMAAGLGWRQVVLLRAYARYIKQLRFGFSQPFIADTLLRHLDITVNLVDLFDARFQPGSMTMGEREARCAQLEQGVMAALEQVDSLDDDRILRRFLALIKATLRTNFYQPDESGHPKGYLSFKINPTSIADIPKPRPRFEIFVYSPRVEGVHLRAGRVARGGLRWSDRIEDYRTEILGLVKAQQVKNSVIVPVGAKGGFIVKKTPKDASREALRAEGVACYQTFIRGLLDVTDNLEGDAVVPPVKVVRHDEDDPYLVVAADKGTATFSDIANQLAEEYGFWLGDAFASGGSEGYDHKKMGITARGAWESVKRHFLEKGIDTQAEDFTVVGVGDMAGDVFGNGMLLSEHIRLIGAFNHLHIFVDPTPDARVSFAERQRLFALPASSWTDYDRSLISAGGGVFPRSAKSIPVSEEMRKALAIDARQVTPSELIQALLRAPVDLIWNGGIGTYVKAYGESHESVGDRSNDAVRVDSSALRCRVLGEGGNLGFTQLGRTAFDRAGGSANTDFIDNAGGVDCSDHEVNIKILLNQQVAAGQLTLAARNRLLKAMTQEVAELVLQNNYRQTMALSLACSGKAGSQDSYERLMRRLEADGRLDRALEFLPDDDQLRERRERNEGFTRPELAVLLSYAKIELKQALLAAPIVHDPKFVAALYSAFPESLCASFPEAIETHPLRAEISATQIANDMVNRMGITWLEQIRNATGADHGRIAAAYLISVDIHDVNQRWEAIEALDGKIAAKVQASLFGDVISLVSRSTSWLLYNRHLALDPAECMARYQPLLAGVLASPGRLSSVIPESRWFEHYAEYREQKVPETLAVYCASAESRYWLMDMIEISLQLGQDLESVAWVYFRLGESLNLIWLDRQMRAYRASGHWQLMATVHFRDELDHQLRLLTASVLTSGGGAEGEAAGEPAHRLEAWRDARQPTLARWQKMLGEMQMTSDVDCAVFSVAHSVLRELSLEIC</sequence>
<feature type="domain" description="NAD-glutamate dehydrogenase ACT3" evidence="4">
    <location>
        <begin position="104"/>
        <end position="174"/>
    </location>
</feature>
<dbReference type="InterPro" id="IPR007780">
    <property type="entry name" value="NAD_Glu_DH_bac"/>
</dbReference>
<dbReference type="STRING" id="1137280.D777_01726"/>
<dbReference type="InterPro" id="IPR048381">
    <property type="entry name" value="GDH_C"/>
</dbReference>
<dbReference type="Pfam" id="PF21077">
    <property type="entry name" value="GDH_ACT3"/>
    <property type="match status" value="1"/>
</dbReference>
<dbReference type="GO" id="GO:0004069">
    <property type="term" value="F:L-aspartate:2-oxoglutarate aminotransferase activity"/>
    <property type="evidence" value="ECO:0007669"/>
    <property type="project" value="InterPro"/>
</dbReference>
<gene>
    <name evidence="5" type="ORF">D777_01726</name>
</gene>
<dbReference type="InterPro" id="IPR036291">
    <property type="entry name" value="NAD(P)-bd_dom_sf"/>
</dbReference>
<dbReference type="InterPro" id="IPR046346">
    <property type="entry name" value="Aminoacid_DH-like_N_sf"/>
</dbReference>
<dbReference type="PATRIC" id="fig|1137280.3.peg.1541"/>
<dbReference type="InterPro" id="IPR049064">
    <property type="entry name" value="NAD_Glu_DH_ACT3"/>
</dbReference>
<keyword evidence="1" id="KW-0560">Oxidoreductase</keyword>
<dbReference type="Pfam" id="PF21074">
    <property type="entry name" value="GDH_C"/>
    <property type="match status" value="1"/>
</dbReference>
<name>A0A072N2C8_9GAMM</name>
<organism evidence="5 6">
    <name type="scientific">Marinobacter nitratireducens</name>
    <dbReference type="NCBI Taxonomy" id="1137280"/>
    <lineage>
        <taxon>Bacteria</taxon>
        <taxon>Pseudomonadati</taxon>
        <taxon>Pseudomonadota</taxon>
        <taxon>Gammaproteobacteria</taxon>
        <taxon>Pseudomonadales</taxon>
        <taxon>Marinobacteraceae</taxon>
        <taxon>Marinobacter</taxon>
    </lineage>
</organism>
<dbReference type="OrthoDB" id="9758052at2"/>
<evidence type="ECO:0000259" key="2">
    <source>
        <dbReference type="Pfam" id="PF05088"/>
    </source>
</evidence>
<proteinExistence type="predicted"/>
<dbReference type="GO" id="GO:0004352">
    <property type="term" value="F:glutamate dehydrogenase (NAD+) activity"/>
    <property type="evidence" value="ECO:0007669"/>
    <property type="project" value="InterPro"/>
</dbReference>
<dbReference type="InterPro" id="IPR049058">
    <property type="entry name" value="NAD_Glu_DH_HM2"/>
</dbReference>
<dbReference type="InterPro" id="IPR049056">
    <property type="entry name" value="NAD_Glu_DH_HM3"/>
</dbReference>
<dbReference type="InterPro" id="IPR028971">
    <property type="entry name" value="NAD-GDH_cat"/>
</dbReference>